<feature type="region of interest" description="Disordered" evidence="1">
    <location>
        <begin position="54"/>
        <end position="81"/>
    </location>
</feature>
<evidence type="ECO:0000313" key="2">
    <source>
        <dbReference type="EMBL" id="RNF13128.1"/>
    </source>
</evidence>
<dbReference type="GeneID" id="40319923"/>
<keyword evidence="3" id="KW-1185">Reference proteome</keyword>
<feature type="region of interest" description="Disordered" evidence="1">
    <location>
        <begin position="1"/>
        <end position="24"/>
    </location>
</feature>
<dbReference type="Proteomes" id="UP000284403">
    <property type="component" value="Unassembled WGS sequence"/>
</dbReference>
<dbReference type="AlphaFoldDB" id="A0A3R7KPZ9"/>
<evidence type="ECO:0000256" key="1">
    <source>
        <dbReference type="SAM" id="MobiDB-lite"/>
    </source>
</evidence>
<sequence length="223" mass="25420">MGLPPTAMDRWSTPTAPNEAKYDGASPRFARNFVMPSVREATVTMRRMQRDVEGLNAVADEQRRERLQRSRRNADRKAAGTRDATVLAEYHRMVEDWTTAYKEGVRDPLYTSRIPPPLLAEAGTDYLAEEYQLVRRQQPSESNGAHNVEEWRGDVEVKDRRLGKGKDEAQKKGGRYVMALVGPRKLGLPSKPLENPLSHMTQEEYQRWFAERDAVFGASRCPS</sequence>
<feature type="compositionally biased region" description="Basic and acidic residues" evidence="1">
    <location>
        <begin position="60"/>
        <end position="80"/>
    </location>
</feature>
<comment type="caution">
    <text evidence="2">The sequence shown here is derived from an EMBL/GenBank/DDBJ whole genome shotgun (WGS) entry which is preliminary data.</text>
</comment>
<organism evidence="2 3">
    <name type="scientific">Trypanosoma conorhini</name>
    <dbReference type="NCBI Taxonomy" id="83891"/>
    <lineage>
        <taxon>Eukaryota</taxon>
        <taxon>Discoba</taxon>
        <taxon>Euglenozoa</taxon>
        <taxon>Kinetoplastea</taxon>
        <taxon>Metakinetoplastina</taxon>
        <taxon>Trypanosomatida</taxon>
        <taxon>Trypanosomatidae</taxon>
        <taxon>Trypanosoma</taxon>
    </lineage>
</organism>
<reference evidence="2 3" key="1">
    <citation type="journal article" date="2018" name="BMC Genomics">
        <title>Genomic comparison of Trypanosoma conorhini and Trypanosoma rangeli to Trypanosoma cruzi strains of high and low virulence.</title>
        <authorList>
            <person name="Bradwell K.R."/>
            <person name="Koparde V.N."/>
            <person name="Matveyev A.V."/>
            <person name="Serrano M.G."/>
            <person name="Alves J.M."/>
            <person name="Parikh H."/>
            <person name="Huang B."/>
            <person name="Lee V."/>
            <person name="Espinosa-Alvarez O."/>
            <person name="Ortiz P.A."/>
            <person name="Costa-Martins A.G."/>
            <person name="Teixeira M.M."/>
            <person name="Buck G.A."/>
        </authorList>
    </citation>
    <scope>NUCLEOTIDE SEQUENCE [LARGE SCALE GENOMIC DNA]</scope>
    <source>
        <strain evidence="2 3">025E</strain>
    </source>
</reference>
<dbReference type="OrthoDB" id="2021138at2759"/>
<name>A0A3R7KPZ9_9TRYP</name>
<accession>A0A3R7KPZ9</accession>
<dbReference type="EMBL" id="MKKU01000421">
    <property type="protein sequence ID" value="RNF13128.1"/>
    <property type="molecule type" value="Genomic_DNA"/>
</dbReference>
<protein>
    <submittedName>
        <fullName evidence="2">Uncharacterized protein</fullName>
    </submittedName>
</protein>
<dbReference type="RefSeq" id="XP_029226699.1">
    <property type="nucleotide sequence ID" value="XM_029373192.1"/>
</dbReference>
<gene>
    <name evidence="2" type="ORF">Tco025E_06312</name>
</gene>
<proteinExistence type="predicted"/>
<evidence type="ECO:0000313" key="3">
    <source>
        <dbReference type="Proteomes" id="UP000284403"/>
    </source>
</evidence>